<feature type="compositionally biased region" description="Low complexity" evidence="9">
    <location>
        <begin position="144"/>
        <end position="158"/>
    </location>
</feature>
<dbReference type="AlphaFoldDB" id="A0A915EJ98"/>
<keyword evidence="11" id="KW-1185">Reference proteome</keyword>
<evidence type="ECO:0000313" key="12">
    <source>
        <dbReference type="WBParaSite" id="jg730.2"/>
    </source>
</evidence>
<dbReference type="Proteomes" id="UP000887574">
    <property type="component" value="Unplaced"/>
</dbReference>
<reference evidence="12" key="1">
    <citation type="submission" date="2022-11" db="UniProtKB">
        <authorList>
            <consortium name="WormBaseParasite"/>
        </authorList>
    </citation>
    <scope>IDENTIFICATION</scope>
</reference>
<evidence type="ECO:0000256" key="4">
    <source>
        <dbReference type="ARBA" id="ARBA00023125"/>
    </source>
</evidence>
<dbReference type="GO" id="GO:0045944">
    <property type="term" value="P:positive regulation of transcription by RNA polymerase II"/>
    <property type="evidence" value="ECO:0007669"/>
    <property type="project" value="UniProtKB-ARBA"/>
</dbReference>
<keyword evidence="2" id="KW-0217">Developmental protein</keyword>
<dbReference type="GO" id="GO:0000978">
    <property type="term" value="F:RNA polymerase II cis-regulatory region sequence-specific DNA binding"/>
    <property type="evidence" value="ECO:0007669"/>
    <property type="project" value="TreeGrafter"/>
</dbReference>
<dbReference type="SMART" id="SM00389">
    <property type="entry name" value="HOX"/>
    <property type="match status" value="1"/>
</dbReference>
<feature type="compositionally biased region" description="Basic residues" evidence="9">
    <location>
        <begin position="114"/>
        <end position="133"/>
    </location>
</feature>
<evidence type="ECO:0000256" key="7">
    <source>
        <dbReference type="PROSITE-ProRule" id="PRU00108"/>
    </source>
</evidence>
<feature type="compositionally biased region" description="Low complexity" evidence="9">
    <location>
        <begin position="175"/>
        <end position="191"/>
    </location>
</feature>
<dbReference type="FunFam" id="1.10.10.60:FF:000068">
    <property type="entry name" value="Orthodenticle homeobox 1"/>
    <property type="match status" value="1"/>
</dbReference>
<dbReference type="CDD" id="cd00086">
    <property type="entry name" value="homeodomain"/>
    <property type="match status" value="1"/>
</dbReference>
<feature type="region of interest" description="Disordered" evidence="9">
    <location>
        <begin position="288"/>
        <end position="316"/>
    </location>
</feature>
<feature type="compositionally biased region" description="Low complexity" evidence="9">
    <location>
        <begin position="306"/>
        <end position="316"/>
    </location>
</feature>
<dbReference type="InterPro" id="IPR017970">
    <property type="entry name" value="Homeobox_CS"/>
</dbReference>
<evidence type="ECO:0000256" key="2">
    <source>
        <dbReference type="ARBA" id="ARBA00022473"/>
    </source>
</evidence>
<dbReference type="InterPro" id="IPR001356">
    <property type="entry name" value="HD"/>
</dbReference>
<dbReference type="WBParaSite" id="jg730.2">
    <property type="protein sequence ID" value="jg730.2"/>
    <property type="gene ID" value="jg730"/>
</dbReference>
<dbReference type="Gene3D" id="1.10.10.60">
    <property type="entry name" value="Homeodomain-like"/>
    <property type="match status" value="1"/>
</dbReference>
<dbReference type="PROSITE" id="PS50071">
    <property type="entry name" value="HOMEOBOX_2"/>
    <property type="match status" value="1"/>
</dbReference>
<comment type="subcellular location">
    <subcellularLocation>
        <location evidence="1 7 8">Nucleus</location>
    </subcellularLocation>
</comment>
<keyword evidence="4 7" id="KW-0238">DNA-binding</keyword>
<feature type="compositionally biased region" description="Polar residues" evidence="9">
    <location>
        <begin position="288"/>
        <end position="298"/>
    </location>
</feature>
<dbReference type="PANTHER" id="PTHR45793">
    <property type="entry name" value="HOMEOBOX PROTEIN"/>
    <property type="match status" value="1"/>
</dbReference>
<keyword evidence="6 7" id="KW-0539">Nucleus</keyword>
<dbReference type="Pfam" id="PF00046">
    <property type="entry name" value="Homeodomain"/>
    <property type="match status" value="1"/>
</dbReference>
<name>A0A915EJ98_9BILA</name>
<feature type="domain" description="Homeobox" evidence="10">
    <location>
        <begin position="62"/>
        <end position="122"/>
    </location>
</feature>
<evidence type="ECO:0000256" key="8">
    <source>
        <dbReference type="RuleBase" id="RU000682"/>
    </source>
</evidence>
<dbReference type="PROSITE" id="PS00027">
    <property type="entry name" value="HOMEOBOX_1"/>
    <property type="match status" value="1"/>
</dbReference>
<keyword evidence="3" id="KW-0524">Neurogenesis</keyword>
<keyword evidence="5 7" id="KW-0371">Homeobox</keyword>
<feature type="region of interest" description="Disordered" evidence="9">
    <location>
        <begin position="114"/>
        <end position="211"/>
    </location>
</feature>
<dbReference type="InterPro" id="IPR009057">
    <property type="entry name" value="Homeodomain-like_sf"/>
</dbReference>
<dbReference type="PANTHER" id="PTHR45793:SF5">
    <property type="entry name" value="HOMEOTIC PROTEIN OCELLILESS"/>
    <property type="match status" value="1"/>
</dbReference>
<feature type="compositionally biased region" description="Low complexity" evidence="9">
    <location>
        <begin position="200"/>
        <end position="211"/>
    </location>
</feature>
<proteinExistence type="predicted"/>
<evidence type="ECO:0000256" key="6">
    <source>
        <dbReference type="ARBA" id="ARBA00023242"/>
    </source>
</evidence>
<evidence type="ECO:0000259" key="10">
    <source>
        <dbReference type="PROSITE" id="PS50071"/>
    </source>
</evidence>
<evidence type="ECO:0000256" key="9">
    <source>
        <dbReference type="SAM" id="MobiDB-lite"/>
    </source>
</evidence>
<evidence type="ECO:0000313" key="11">
    <source>
        <dbReference type="Proteomes" id="UP000887574"/>
    </source>
</evidence>
<dbReference type="GO" id="GO:0005634">
    <property type="term" value="C:nucleus"/>
    <property type="evidence" value="ECO:0007669"/>
    <property type="project" value="UniProtKB-SubCell"/>
</dbReference>
<sequence>MAAAYFGSKNAASGTGYPTAPQLAFSASGFTPGMGFSLAPDCAAAATGLWATGGPPPRFGFSKQRRERTTFSRAQLDVLESVFAKTRYPDIFMREDMATKIGLPESRVQVWFKNRRAKARQQKKAQQGSHHHSSSSNGGGSTGGSSSSSSSVDQSASSTTENNEMNIKTEEPSQDNGNSHNNGLGSHNDNSTNGGGLAPSQQQSNSINSTTSPFHLDIKNVANSYLGALSPAAHSYYPAAFRSAYPAAYGYPRAPWTTSTMQLQAMLPTLTPSEQLFLWTSGSSIHNNGLGSHNDNSTNGGGLAPSQQQSNSINSTTSPFHLDIKNVANSYLGALSPAAHSYYPAAFRSAYPAAYGYPRAPWTTSTMQLQAMLPTLTPSEQLFLWTSGSSM</sequence>
<evidence type="ECO:0000256" key="5">
    <source>
        <dbReference type="ARBA" id="ARBA00023155"/>
    </source>
</evidence>
<accession>A0A915EJ98</accession>
<feature type="DNA-binding region" description="Homeobox" evidence="7">
    <location>
        <begin position="64"/>
        <end position="123"/>
    </location>
</feature>
<protein>
    <submittedName>
        <fullName evidence="12">Homeobox domain-containing protein</fullName>
    </submittedName>
</protein>
<organism evidence="11 12">
    <name type="scientific">Ditylenchus dipsaci</name>
    <dbReference type="NCBI Taxonomy" id="166011"/>
    <lineage>
        <taxon>Eukaryota</taxon>
        <taxon>Metazoa</taxon>
        <taxon>Ecdysozoa</taxon>
        <taxon>Nematoda</taxon>
        <taxon>Chromadorea</taxon>
        <taxon>Rhabditida</taxon>
        <taxon>Tylenchina</taxon>
        <taxon>Tylenchomorpha</taxon>
        <taxon>Sphaerularioidea</taxon>
        <taxon>Anguinidae</taxon>
        <taxon>Anguininae</taxon>
        <taxon>Ditylenchus</taxon>
    </lineage>
</organism>
<evidence type="ECO:0000256" key="3">
    <source>
        <dbReference type="ARBA" id="ARBA00022902"/>
    </source>
</evidence>
<evidence type="ECO:0000256" key="1">
    <source>
        <dbReference type="ARBA" id="ARBA00004123"/>
    </source>
</evidence>
<dbReference type="GO" id="GO:0007399">
    <property type="term" value="P:nervous system development"/>
    <property type="evidence" value="ECO:0007669"/>
    <property type="project" value="UniProtKB-KW"/>
</dbReference>
<dbReference type="GO" id="GO:0000981">
    <property type="term" value="F:DNA-binding transcription factor activity, RNA polymerase II-specific"/>
    <property type="evidence" value="ECO:0007669"/>
    <property type="project" value="InterPro"/>
</dbReference>
<dbReference type="SUPFAM" id="SSF46689">
    <property type="entry name" value="Homeodomain-like"/>
    <property type="match status" value="1"/>
</dbReference>